<dbReference type="Proteomes" id="UP000636479">
    <property type="component" value="Unassembled WGS sequence"/>
</dbReference>
<evidence type="ECO:0000313" key="2">
    <source>
        <dbReference type="Proteomes" id="UP000636479"/>
    </source>
</evidence>
<keyword evidence="2" id="KW-1185">Reference proteome</keyword>
<dbReference type="Gene3D" id="3.80.10.10">
    <property type="entry name" value="Ribonuclease Inhibitor"/>
    <property type="match status" value="1"/>
</dbReference>
<gene>
    <name evidence="1" type="ORF">MIND_00552300</name>
</gene>
<dbReference type="InterPro" id="IPR032675">
    <property type="entry name" value="LRR_dom_sf"/>
</dbReference>
<protein>
    <submittedName>
        <fullName evidence="1">Uncharacterized protein</fullName>
    </submittedName>
</protein>
<name>A0A8H6SYM3_9AGAR</name>
<reference evidence="1" key="1">
    <citation type="submission" date="2020-05" db="EMBL/GenBank/DDBJ databases">
        <title>Mycena genomes resolve the evolution of fungal bioluminescence.</title>
        <authorList>
            <person name="Tsai I.J."/>
        </authorList>
    </citation>
    <scope>NUCLEOTIDE SEQUENCE</scope>
    <source>
        <strain evidence="1">171206Taipei</strain>
    </source>
</reference>
<dbReference type="EMBL" id="JACAZF010000004">
    <property type="protein sequence ID" value="KAF7307575.1"/>
    <property type="molecule type" value="Genomic_DNA"/>
</dbReference>
<accession>A0A8H6SYM3</accession>
<evidence type="ECO:0000313" key="1">
    <source>
        <dbReference type="EMBL" id="KAF7307575.1"/>
    </source>
</evidence>
<dbReference type="GeneID" id="59344818"/>
<dbReference type="RefSeq" id="XP_037222594.1">
    <property type="nucleotide sequence ID" value="XM_037362302.1"/>
</dbReference>
<proteinExistence type="predicted"/>
<sequence length="369" mass="42066">MPTDLKILNYTPPRISWFQRLSRLLDILKTSPHLNSHVQTLKLDLSSPIILKSLADRNWPSLKELHFRWIPSNDEQNQVLRNLQQLVASPGLRRLSLHFAGYAWSACYFKSIITHCSPSLTDLSLLGRDIGCDIPSKDCRQLTDSSNPTPKIASLSRLLLTSAAVPVLRDLAIPLDLTQVRTLSYQGLPGPASVGPIHLICPKIKELKIVSQDPTLGVHFHLRDFRSLQTIEVQFSSYPKHDWRFFSEMDDDNQISELLITSPHHEWQCRRGFTDCPGHSLGRQLDRVVLAKFPHLKKVMFEVFDSFGTDADCPIFNRDAILKHVHQALPRLTRRNIVSVMFSPIPVPFAEPEGRRKVRDAHEAAWQPH</sequence>
<organism evidence="1 2">
    <name type="scientific">Mycena indigotica</name>
    <dbReference type="NCBI Taxonomy" id="2126181"/>
    <lineage>
        <taxon>Eukaryota</taxon>
        <taxon>Fungi</taxon>
        <taxon>Dikarya</taxon>
        <taxon>Basidiomycota</taxon>
        <taxon>Agaricomycotina</taxon>
        <taxon>Agaricomycetes</taxon>
        <taxon>Agaricomycetidae</taxon>
        <taxon>Agaricales</taxon>
        <taxon>Marasmiineae</taxon>
        <taxon>Mycenaceae</taxon>
        <taxon>Mycena</taxon>
    </lineage>
</organism>
<dbReference type="AlphaFoldDB" id="A0A8H6SYM3"/>
<comment type="caution">
    <text evidence="1">The sequence shown here is derived from an EMBL/GenBank/DDBJ whole genome shotgun (WGS) entry which is preliminary data.</text>
</comment>